<keyword evidence="2" id="KW-0732">Signal</keyword>
<feature type="chain" id="PRO_5030705816" evidence="2">
    <location>
        <begin position="20"/>
        <end position="210"/>
    </location>
</feature>
<dbReference type="EMBL" id="HBFN01025879">
    <property type="protein sequence ID" value="CAD8801301.1"/>
    <property type="molecule type" value="Transcribed_RNA"/>
</dbReference>
<reference evidence="3" key="1">
    <citation type="submission" date="2021-01" db="EMBL/GenBank/DDBJ databases">
        <authorList>
            <person name="Corre E."/>
            <person name="Pelletier E."/>
            <person name="Niang G."/>
            <person name="Scheremetjew M."/>
            <person name="Finn R."/>
            <person name="Kale V."/>
            <person name="Holt S."/>
            <person name="Cochrane G."/>
            <person name="Meng A."/>
            <person name="Brown T."/>
            <person name="Cohen L."/>
        </authorList>
    </citation>
    <scope>NUCLEOTIDE SEQUENCE</scope>
    <source>
        <strain evidence="3">CCMP443</strain>
    </source>
</reference>
<sequence>MTHLAHGLILLSTLTICGAFQATVPLASRPSPLLLLTPRSPLLHSIPRSPRTCALRMSQLPGGGPDDFFGKTMRNFQAWTKQSGLSGLVFPSIVLALFFSGQFRWLFELVNVLFLLAFAIPLVGVAAFQIWVKTSVVNGKCPSCNSPATAIKGQESVCFSCGAPLIVEDGEIARKSVYAQSEAVDTTTGKATKVDVVDVEVIDIDGKEIK</sequence>
<evidence type="ECO:0000256" key="1">
    <source>
        <dbReference type="SAM" id="Phobius"/>
    </source>
</evidence>
<proteinExistence type="predicted"/>
<feature type="transmembrane region" description="Helical" evidence="1">
    <location>
        <begin position="83"/>
        <end position="100"/>
    </location>
</feature>
<dbReference type="PANTHER" id="PTHR36785">
    <property type="entry name" value="OS05G0502500 PROTEIN"/>
    <property type="match status" value="1"/>
</dbReference>
<evidence type="ECO:0000313" key="3">
    <source>
        <dbReference type="EMBL" id="CAD8801301.1"/>
    </source>
</evidence>
<dbReference type="PANTHER" id="PTHR36785:SF1">
    <property type="entry name" value="OS05G0502500 PROTEIN"/>
    <property type="match status" value="1"/>
</dbReference>
<evidence type="ECO:0000256" key="2">
    <source>
        <dbReference type="SAM" id="SignalP"/>
    </source>
</evidence>
<name>A0A7S0VYE0_9CRYP</name>
<feature type="signal peptide" evidence="2">
    <location>
        <begin position="1"/>
        <end position="19"/>
    </location>
</feature>
<accession>A0A7S0VYE0</accession>
<feature type="transmembrane region" description="Helical" evidence="1">
    <location>
        <begin position="112"/>
        <end position="132"/>
    </location>
</feature>
<protein>
    <submittedName>
        <fullName evidence="3">Uncharacterized protein</fullName>
    </submittedName>
</protein>
<organism evidence="3">
    <name type="scientific">Hemiselmis tepida</name>
    <dbReference type="NCBI Taxonomy" id="464990"/>
    <lineage>
        <taxon>Eukaryota</taxon>
        <taxon>Cryptophyceae</taxon>
        <taxon>Cryptomonadales</taxon>
        <taxon>Hemiselmidaceae</taxon>
        <taxon>Hemiselmis</taxon>
    </lineage>
</organism>
<dbReference type="AlphaFoldDB" id="A0A7S0VYE0"/>
<keyword evidence="1" id="KW-1133">Transmembrane helix</keyword>
<gene>
    <name evidence="3" type="ORF">HTEP1355_LOCUS14974</name>
</gene>
<keyword evidence="1" id="KW-0812">Transmembrane</keyword>
<keyword evidence="1" id="KW-0472">Membrane</keyword>